<dbReference type="Proteomes" id="UP000198773">
    <property type="component" value="Unassembled WGS sequence"/>
</dbReference>
<proteinExistence type="predicted"/>
<evidence type="ECO:0000313" key="3">
    <source>
        <dbReference type="Proteomes" id="UP000198773"/>
    </source>
</evidence>
<feature type="chain" id="PRO_5011439221" evidence="1">
    <location>
        <begin position="22"/>
        <end position="351"/>
    </location>
</feature>
<organism evidence="2 3">
    <name type="scientific">Alkalimonas amylolytica</name>
    <dbReference type="NCBI Taxonomy" id="152573"/>
    <lineage>
        <taxon>Bacteria</taxon>
        <taxon>Pseudomonadati</taxon>
        <taxon>Pseudomonadota</taxon>
        <taxon>Gammaproteobacteria</taxon>
        <taxon>Alkalimonas</taxon>
    </lineage>
</organism>
<dbReference type="OrthoDB" id="6189739at2"/>
<evidence type="ECO:0000256" key="1">
    <source>
        <dbReference type="SAM" id="SignalP"/>
    </source>
</evidence>
<sequence length="351" mass="38276">MKYILSTAVLAATLWHSSAEASDYPIVLVHGFQPAQLASRPNQTEVEQDGANYWQEFWLPKASARIDWPSHERITGRIISDYAWPVLQQLSQQGTCHSGCIFVTHSTGDLVTRYILDHQALWLQNAGLQPLNIVATLDFAGAGGGSELADLAINVANGGSWIDATLRYAISLWLGEIPSPGNLGVLNDLRVNSARQLAAFPDARIPRIRMVAASNDYFGTTGLFLPGTDDGVVASHSSCGAANVAAFNSCASQLGFDGKLAAQSQPVTSFMPYHYPMLMSDNYSHNGILTDRQRGQVTLANASVNFTDQTGYGFDSDDISSGWWLFRSTYRVVRGSDQFSLSELVYQELLD</sequence>
<name>A0A1H3XK99_ALKAM</name>
<keyword evidence="3" id="KW-1185">Reference proteome</keyword>
<keyword evidence="1" id="KW-0732">Signal</keyword>
<dbReference type="InterPro" id="IPR029058">
    <property type="entry name" value="AB_hydrolase_fold"/>
</dbReference>
<dbReference type="SUPFAM" id="SSF53474">
    <property type="entry name" value="alpha/beta-Hydrolases"/>
    <property type="match status" value="1"/>
</dbReference>
<gene>
    <name evidence="2" type="ORF">SAMN04488051_101281</name>
</gene>
<protein>
    <submittedName>
        <fullName evidence="2">Uncharacterized protein</fullName>
    </submittedName>
</protein>
<dbReference type="RefSeq" id="WP_091338316.1">
    <property type="nucleotide sequence ID" value="NZ_FNRM01000001.1"/>
</dbReference>
<accession>A0A1H3XK99</accession>
<reference evidence="2 3" key="1">
    <citation type="submission" date="2016-10" db="EMBL/GenBank/DDBJ databases">
        <authorList>
            <person name="de Groot N.N."/>
        </authorList>
    </citation>
    <scope>NUCLEOTIDE SEQUENCE [LARGE SCALE GENOMIC DNA]</scope>
    <source>
        <strain evidence="2 3">CGMCC 1.3430</strain>
    </source>
</reference>
<dbReference type="STRING" id="152573.SAMN04488051_101281"/>
<dbReference type="AlphaFoldDB" id="A0A1H3XK99"/>
<dbReference type="EMBL" id="FNRM01000001">
    <property type="protein sequence ID" value="SDZ99743.1"/>
    <property type="molecule type" value="Genomic_DNA"/>
</dbReference>
<evidence type="ECO:0000313" key="2">
    <source>
        <dbReference type="EMBL" id="SDZ99743.1"/>
    </source>
</evidence>
<dbReference type="Gene3D" id="3.40.50.1820">
    <property type="entry name" value="alpha/beta hydrolase"/>
    <property type="match status" value="1"/>
</dbReference>
<feature type="signal peptide" evidence="1">
    <location>
        <begin position="1"/>
        <end position="21"/>
    </location>
</feature>